<dbReference type="PANTHER" id="PTHR43201:SF5">
    <property type="entry name" value="MEDIUM-CHAIN ACYL-COA LIGASE ACSF2, MITOCHONDRIAL"/>
    <property type="match status" value="1"/>
</dbReference>
<organism evidence="5 6">
    <name type="scientific">Candidatus Marimicrobium litorale</name>
    <dbReference type="NCBI Taxonomy" id="2518991"/>
    <lineage>
        <taxon>Bacteria</taxon>
        <taxon>Pseudomonadati</taxon>
        <taxon>Pseudomonadota</taxon>
        <taxon>Gammaproteobacteria</taxon>
        <taxon>Cellvibrionales</taxon>
        <taxon>Halieaceae</taxon>
        <taxon>Marimicrobium</taxon>
    </lineage>
</organism>
<dbReference type="InterPro" id="IPR025110">
    <property type="entry name" value="AMP-bd_C"/>
</dbReference>
<evidence type="ECO:0000259" key="4">
    <source>
        <dbReference type="Pfam" id="PF13193"/>
    </source>
</evidence>
<dbReference type="PANTHER" id="PTHR43201">
    <property type="entry name" value="ACYL-COA SYNTHETASE"/>
    <property type="match status" value="1"/>
</dbReference>
<dbReference type="InterPro" id="IPR045851">
    <property type="entry name" value="AMP-bd_C_sf"/>
</dbReference>
<accession>A0ABT3T905</accession>
<comment type="similarity">
    <text evidence="1">Belongs to the ATP-dependent AMP-binding enzyme family.</text>
</comment>
<feature type="domain" description="AMP-dependent synthetase/ligase" evidence="3">
    <location>
        <begin position="19"/>
        <end position="382"/>
    </location>
</feature>
<feature type="domain" description="AMP-binding enzyme C-terminal" evidence="4">
    <location>
        <begin position="433"/>
        <end position="510"/>
    </location>
</feature>
<dbReference type="InterPro" id="IPR042099">
    <property type="entry name" value="ANL_N_sf"/>
</dbReference>
<dbReference type="InterPro" id="IPR000873">
    <property type="entry name" value="AMP-dep_synth/lig_dom"/>
</dbReference>
<proteinExistence type="inferred from homology"/>
<dbReference type="Gene3D" id="3.30.300.30">
    <property type="match status" value="1"/>
</dbReference>
<evidence type="ECO:0000259" key="3">
    <source>
        <dbReference type="Pfam" id="PF00501"/>
    </source>
</evidence>
<dbReference type="RefSeq" id="WP_279250225.1">
    <property type="nucleotide sequence ID" value="NZ_SHNO01000001.1"/>
</dbReference>
<name>A0ABT3T905_9GAMM</name>
<dbReference type="InterPro" id="IPR020845">
    <property type="entry name" value="AMP-binding_CS"/>
</dbReference>
<dbReference type="Pfam" id="PF00501">
    <property type="entry name" value="AMP-binding"/>
    <property type="match status" value="1"/>
</dbReference>
<evidence type="ECO:0000313" key="6">
    <source>
        <dbReference type="Proteomes" id="UP001143304"/>
    </source>
</evidence>
<dbReference type="Pfam" id="PF13193">
    <property type="entry name" value="AMP-binding_C"/>
    <property type="match status" value="1"/>
</dbReference>
<evidence type="ECO:0000256" key="2">
    <source>
        <dbReference type="ARBA" id="ARBA00022598"/>
    </source>
</evidence>
<evidence type="ECO:0000256" key="1">
    <source>
        <dbReference type="ARBA" id="ARBA00006432"/>
    </source>
</evidence>
<protein>
    <submittedName>
        <fullName evidence="5">AMP-binding protein</fullName>
    </submittedName>
</protein>
<dbReference type="PROSITE" id="PS00455">
    <property type="entry name" value="AMP_BINDING"/>
    <property type="match status" value="1"/>
</dbReference>
<evidence type="ECO:0000313" key="5">
    <source>
        <dbReference type="EMBL" id="MCX2978529.1"/>
    </source>
</evidence>
<dbReference type="EMBL" id="SHNO01000001">
    <property type="protein sequence ID" value="MCX2978529.1"/>
    <property type="molecule type" value="Genomic_DNA"/>
</dbReference>
<dbReference type="Gene3D" id="3.40.50.12780">
    <property type="entry name" value="N-terminal domain of ligase-like"/>
    <property type="match status" value="1"/>
</dbReference>
<reference evidence="5" key="1">
    <citation type="submission" date="2019-02" db="EMBL/GenBank/DDBJ databases">
        <authorList>
            <person name="Li S.-H."/>
        </authorList>
    </citation>
    <scope>NUCLEOTIDE SEQUENCE</scope>
    <source>
        <strain evidence="5">IMCC11814</strain>
    </source>
</reference>
<keyword evidence="6" id="KW-1185">Reference proteome</keyword>
<sequence length="537" mass="59818">MYELKLEHNADRHLGRILELQAEYNSDTAFLITDADTVTFAEAEDITNRLAAGFTALGVSRGNRVAFLMASRPELVLMCLALNKLGAVWVPVCTDYKGEWLRDALARSRPSLVVTDAEHLGRLREVREGIVCNELIVLEDNEAREEGATAYRTLLDHDPYRADYSSMDYGDTCAILWTSGTTGKSKGVMIAHNNWLRSILQGTNCQYESQKGDIVYCAMPLYNAGAWITCVLRALVMGIGCVIERKFSVSSFMERIKHFGATQTFVVGSMGIFLMNSPAREDDADNSLREGLIVPMPPAMWNAFENRFGVRLVASGLGQSECLLTLNHEHSGIDAPMYALGFEVPDADVRLFDDDGNEVPDGEHGEICVRPKVPHVVFNGYFDNAEATAAAFRDEWFLTGDMARRDPDTGAFFFVDRKKDAVRFAGRNISTLEVESVVLRHPDIGEAAAFGIPTEALQSEDELKINVVLVEGVKLVPEDICTFINENAPYYFVPRYLEIVESLPYTPTNKVEKYKLRKLGVTKDTWDSKAAGFKAKR</sequence>
<dbReference type="Proteomes" id="UP001143304">
    <property type="component" value="Unassembled WGS sequence"/>
</dbReference>
<comment type="caution">
    <text evidence="5">The sequence shown here is derived from an EMBL/GenBank/DDBJ whole genome shotgun (WGS) entry which is preliminary data.</text>
</comment>
<gene>
    <name evidence="5" type="ORF">EYC82_14275</name>
</gene>
<dbReference type="SUPFAM" id="SSF56801">
    <property type="entry name" value="Acetyl-CoA synthetase-like"/>
    <property type="match status" value="1"/>
</dbReference>
<keyword evidence="2" id="KW-0436">Ligase</keyword>